<comment type="subcellular location">
    <subcellularLocation>
        <location evidence="1">Membrane</location>
        <topology evidence="1">Multi-pass membrane protein</topology>
    </subcellularLocation>
</comment>
<dbReference type="InterPro" id="IPR001995">
    <property type="entry name" value="Peptidase_A2_cat"/>
</dbReference>
<organism evidence="8 9">
    <name type="scientific">Talaromyces pinophilus</name>
    <name type="common">Penicillium pinophilum</name>
    <dbReference type="NCBI Taxonomy" id="128442"/>
    <lineage>
        <taxon>Eukaryota</taxon>
        <taxon>Fungi</taxon>
        <taxon>Dikarya</taxon>
        <taxon>Ascomycota</taxon>
        <taxon>Pezizomycotina</taxon>
        <taxon>Eurotiomycetes</taxon>
        <taxon>Eurotiomycetidae</taxon>
        <taxon>Eurotiales</taxon>
        <taxon>Trichocomaceae</taxon>
        <taxon>Talaromyces</taxon>
        <taxon>Talaromyces sect. Talaromyces</taxon>
    </lineage>
</organism>
<sequence>MDRPTSSSIRNRGERPAILVNSAEVELSDIPPPGSPAAESVGNVDIINGNTELRRQLSSHSRNREFTENDRNDDSSIYDTVSDVTVVTRSLRTWDVAALIINKMIGTGIFTTPGVVLSLTGSKSISIILWVVGGVHTLLCLTVYLEFGAALPYTGGELIYLDEMYYRPELLATIIFSGFFICFGTSTSNSIAFARYIILAAEPNVQNIGDLDGRLVGYIAITINVATCLFLYFSNGLALALNRLNALYKIGLLLAVFIAGAVASREPDSGIRDFDTKYSSNSTQTLSALVYILFAYQGWENANYVAGEIKAPRRTLRNGAYLSGAYDMMKLLLSYGADPNLSDLDDPESTPLSVAAELGMSELVCLLIDKGANVHQRGVLGKICAYCNMEALQCAVDLGVDLDTLDSEGVSLLYHAAENEDVRVLKYLLQACHLTHQINDPYRGITPLLMAITAERSDNIMVLLDYGADVTILHPTTLQSVLHLACTVSLTFESVKALVQAGANIGLEDHNGLRPLHRAVIEDGCTALHYAMQVVTWDTNPRRRDTAKLLLAAGAPLRVKDNYGCTPISEALEGRQFEFLYWMVTGDLDFCEKDSTFTDHEKAKWLAYREEEYRLMSLGFDDD</sequence>
<gene>
    <name evidence="8" type="ORF">TCE0_043f15712</name>
</gene>
<dbReference type="EMBL" id="DF933839">
    <property type="protein sequence ID" value="GAM42072.1"/>
    <property type="molecule type" value="Genomic_DNA"/>
</dbReference>
<evidence type="ECO:0000256" key="5">
    <source>
        <dbReference type="PROSITE-ProRule" id="PRU00023"/>
    </source>
</evidence>
<dbReference type="Pfam" id="PF12796">
    <property type="entry name" value="Ank_2"/>
    <property type="match status" value="1"/>
</dbReference>
<dbReference type="GO" id="GO:0006508">
    <property type="term" value="P:proteolysis"/>
    <property type="evidence" value="ECO:0007669"/>
    <property type="project" value="InterPro"/>
</dbReference>
<dbReference type="InterPro" id="IPR002110">
    <property type="entry name" value="Ankyrin_rpt"/>
</dbReference>
<dbReference type="InterPro" id="IPR036770">
    <property type="entry name" value="Ankyrin_rpt-contain_sf"/>
</dbReference>
<dbReference type="SUPFAM" id="SSF48403">
    <property type="entry name" value="Ankyrin repeat"/>
    <property type="match status" value="1"/>
</dbReference>
<dbReference type="Gene3D" id="1.25.40.20">
    <property type="entry name" value="Ankyrin repeat-containing domain"/>
    <property type="match status" value="2"/>
</dbReference>
<dbReference type="GO" id="GO:0016020">
    <property type="term" value="C:membrane"/>
    <property type="evidence" value="ECO:0007669"/>
    <property type="project" value="UniProtKB-SubCell"/>
</dbReference>
<feature type="transmembrane region" description="Helical" evidence="6">
    <location>
        <begin position="246"/>
        <end position="264"/>
    </location>
</feature>
<evidence type="ECO:0000256" key="1">
    <source>
        <dbReference type="ARBA" id="ARBA00004141"/>
    </source>
</evidence>
<keyword evidence="9" id="KW-1185">Reference proteome</keyword>
<dbReference type="PROSITE" id="PS50297">
    <property type="entry name" value="ANK_REP_REGION"/>
    <property type="match status" value="2"/>
</dbReference>
<feature type="domain" description="Peptidase A2" evidence="7">
    <location>
        <begin position="460"/>
        <end position="473"/>
    </location>
</feature>
<evidence type="ECO:0000256" key="6">
    <source>
        <dbReference type="SAM" id="Phobius"/>
    </source>
</evidence>
<dbReference type="Proteomes" id="UP000053095">
    <property type="component" value="Unassembled WGS sequence"/>
</dbReference>
<evidence type="ECO:0000313" key="8">
    <source>
        <dbReference type="EMBL" id="GAM42072.1"/>
    </source>
</evidence>
<name>A0A0B8N1L2_TALPI</name>
<keyword evidence="5" id="KW-0040">ANK repeat</keyword>
<dbReference type="PROSITE" id="PS50175">
    <property type="entry name" value="ASP_PROT_RETROV"/>
    <property type="match status" value="1"/>
</dbReference>
<dbReference type="Gene3D" id="1.20.1740.10">
    <property type="entry name" value="Amino acid/polyamine transporter I"/>
    <property type="match status" value="1"/>
</dbReference>
<dbReference type="Pfam" id="PF00023">
    <property type="entry name" value="Ank"/>
    <property type="match status" value="2"/>
</dbReference>
<dbReference type="SMART" id="SM00248">
    <property type="entry name" value="ANK"/>
    <property type="match status" value="7"/>
</dbReference>
<feature type="transmembrane region" description="Helical" evidence="6">
    <location>
        <begin position="170"/>
        <end position="194"/>
    </location>
</feature>
<reference evidence="9" key="1">
    <citation type="journal article" date="2015" name="Genome Announc.">
        <title>Draft genome sequence of Talaromyces cellulolyticus strain Y-94, a source of lignocellulosic biomass-degrading enzymes.</title>
        <authorList>
            <person name="Fujii T."/>
            <person name="Koike H."/>
            <person name="Sawayama S."/>
            <person name="Yano S."/>
            <person name="Inoue H."/>
        </authorList>
    </citation>
    <scope>NUCLEOTIDE SEQUENCE [LARGE SCALE GENOMIC DNA]</scope>
    <source>
        <strain evidence="9">Y-94</strain>
    </source>
</reference>
<feature type="transmembrane region" description="Helical" evidence="6">
    <location>
        <begin position="215"/>
        <end position="234"/>
    </location>
</feature>
<evidence type="ECO:0000256" key="4">
    <source>
        <dbReference type="ARBA" id="ARBA00023136"/>
    </source>
</evidence>
<dbReference type="Pfam" id="PF13520">
    <property type="entry name" value="AA_permease_2"/>
    <property type="match status" value="1"/>
</dbReference>
<protein>
    <submittedName>
        <fullName evidence="8">F-box domain and ankyrin repeat protein</fullName>
    </submittedName>
</protein>
<evidence type="ECO:0000256" key="2">
    <source>
        <dbReference type="ARBA" id="ARBA00022692"/>
    </source>
</evidence>
<dbReference type="PANTHER" id="PTHR11785:SF382">
    <property type="entry name" value="LOW-AFFINITY METHIONINE PERMEASE"/>
    <property type="match status" value="1"/>
</dbReference>
<feature type="transmembrane region" description="Helical" evidence="6">
    <location>
        <begin position="127"/>
        <end position="150"/>
    </location>
</feature>
<keyword evidence="3 6" id="KW-1133">Transmembrane helix</keyword>
<dbReference type="InterPro" id="IPR002293">
    <property type="entry name" value="AA/rel_permease1"/>
</dbReference>
<evidence type="ECO:0000259" key="7">
    <source>
        <dbReference type="PROSITE" id="PS50175"/>
    </source>
</evidence>
<evidence type="ECO:0000313" key="9">
    <source>
        <dbReference type="Proteomes" id="UP000053095"/>
    </source>
</evidence>
<proteinExistence type="predicted"/>
<dbReference type="PROSITE" id="PS50088">
    <property type="entry name" value="ANK_REPEAT"/>
    <property type="match status" value="3"/>
</dbReference>
<dbReference type="PANTHER" id="PTHR11785">
    <property type="entry name" value="AMINO ACID TRANSPORTER"/>
    <property type="match status" value="1"/>
</dbReference>
<evidence type="ECO:0000256" key="3">
    <source>
        <dbReference type="ARBA" id="ARBA00022989"/>
    </source>
</evidence>
<dbReference type="GO" id="GO:0004190">
    <property type="term" value="F:aspartic-type endopeptidase activity"/>
    <property type="evidence" value="ECO:0007669"/>
    <property type="project" value="InterPro"/>
</dbReference>
<accession>A0A0B8N1L2</accession>
<keyword evidence="4 6" id="KW-0472">Membrane</keyword>
<dbReference type="GO" id="GO:0015179">
    <property type="term" value="F:L-amino acid transmembrane transporter activity"/>
    <property type="evidence" value="ECO:0007669"/>
    <property type="project" value="TreeGrafter"/>
</dbReference>
<dbReference type="InterPro" id="IPR050598">
    <property type="entry name" value="AminoAcid_Transporter"/>
</dbReference>
<feature type="repeat" description="ANK" evidence="5">
    <location>
        <begin position="443"/>
        <end position="475"/>
    </location>
</feature>
<keyword evidence="2 6" id="KW-0812">Transmembrane</keyword>
<feature type="repeat" description="ANK" evidence="5">
    <location>
        <begin position="523"/>
        <end position="562"/>
    </location>
</feature>
<feature type="repeat" description="ANK" evidence="5">
    <location>
        <begin position="347"/>
        <end position="379"/>
    </location>
</feature>
<dbReference type="AlphaFoldDB" id="A0A0B8N1L2"/>